<feature type="transmembrane region" description="Helical" evidence="1">
    <location>
        <begin position="39"/>
        <end position="59"/>
    </location>
</feature>
<keyword evidence="1" id="KW-0812">Transmembrane</keyword>
<dbReference type="Proteomes" id="UP000323856">
    <property type="component" value="Unassembled WGS sequence"/>
</dbReference>
<proteinExistence type="predicted"/>
<sequence length="69" mass="7767">MSKSFLAIFGAMVLAGIVLILSLPYLFGPHEPHQEQITMVAGWFFVVFAVVMIVFRAVWRRGIRANSTQ</sequence>
<reference evidence="2 3" key="1">
    <citation type="submission" date="2019-07" db="EMBL/GenBank/DDBJ databases">
        <title>Analysis of the biochemical properties, biological activity and biotechnological potential of siderophores and biosurfactants produced by Antarctic psychrotolerant bacteria.</title>
        <authorList>
            <person name="Styczynski M."/>
            <person name="Krucon T."/>
            <person name="Decewicz P."/>
            <person name="Dziewit L."/>
        </authorList>
    </citation>
    <scope>NUCLEOTIDE SEQUENCE [LARGE SCALE GENOMIC DNA]</scope>
    <source>
        <strain evidence="2 3">ANT_H27</strain>
    </source>
</reference>
<keyword evidence="1" id="KW-1133">Transmembrane helix</keyword>
<gene>
    <name evidence="2" type="ORF">FQ154_17215</name>
</gene>
<comment type="caution">
    <text evidence="2">The sequence shown here is derived from an EMBL/GenBank/DDBJ whole genome shotgun (WGS) entry which is preliminary data.</text>
</comment>
<organism evidence="2 3">
    <name type="scientific">Paeniglutamicibacter gangotriensis</name>
    <dbReference type="NCBI Taxonomy" id="254787"/>
    <lineage>
        <taxon>Bacteria</taxon>
        <taxon>Bacillati</taxon>
        <taxon>Actinomycetota</taxon>
        <taxon>Actinomycetes</taxon>
        <taxon>Micrococcales</taxon>
        <taxon>Micrococcaceae</taxon>
        <taxon>Paeniglutamicibacter</taxon>
    </lineage>
</organism>
<dbReference type="EMBL" id="VOBL01000022">
    <property type="protein sequence ID" value="KAA0973748.1"/>
    <property type="molecule type" value="Genomic_DNA"/>
</dbReference>
<feature type="transmembrane region" description="Helical" evidence="1">
    <location>
        <begin position="5"/>
        <end position="27"/>
    </location>
</feature>
<protein>
    <submittedName>
        <fullName evidence="2">Uncharacterized protein</fullName>
    </submittedName>
</protein>
<evidence type="ECO:0000256" key="1">
    <source>
        <dbReference type="SAM" id="Phobius"/>
    </source>
</evidence>
<accession>A0A5B0E4V6</accession>
<dbReference type="RefSeq" id="WP_149620657.1">
    <property type="nucleotide sequence ID" value="NZ_JBITUG010000017.1"/>
</dbReference>
<dbReference type="OrthoDB" id="9986039at2"/>
<dbReference type="AlphaFoldDB" id="A0A5B0E4V6"/>
<evidence type="ECO:0000313" key="2">
    <source>
        <dbReference type="EMBL" id="KAA0973748.1"/>
    </source>
</evidence>
<keyword evidence="1" id="KW-0472">Membrane</keyword>
<name>A0A5B0E4V6_9MICC</name>
<evidence type="ECO:0000313" key="3">
    <source>
        <dbReference type="Proteomes" id="UP000323856"/>
    </source>
</evidence>